<dbReference type="InterPro" id="IPR015422">
    <property type="entry name" value="PyrdxlP-dep_Trfase_small"/>
</dbReference>
<dbReference type="GO" id="GO:0042803">
    <property type="term" value="F:protein homodimerization activity"/>
    <property type="evidence" value="ECO:0007669"/>
    <property type="project" value="UniProtKB-ARBA"/>
</dbReference>
<comment type="subcellular location">
    <subcellularLocation>
        <location evidence="2 10">Cytoplasm</location>
    </subcellularLocation>
</comment>
<dbReference type="HAMAP" id="MF_00051">
    <property type="entry name" value="SHMT"/>
    <property type="match status" value="1"/>
</dbReference>
<organism evidence="13 14">
    <name type="scientific">Streptomyces antioxidans</name>
    <dbReference type="NCBI Taxonomy" id="1507734"/>
    <lineage>
        <taxon>Bacteria</taxon>
        <taxon>Bacillati</taxon>
        <taxon>Actinomycetota</taxon>
        <taxon>Actinomycetes</taxon>
        <taxon>Kitasatosporales</taxon>
        <taxon>Streptomycetaceae</taxon>
        <taxon>Streptomyces</taxon>
    </lineage>
</organism>
<dbReference type="InterPro" id="IPR015424">
    <property type="entry name" value="PyrdxlP-dep_Trfase"/>
</dbReference>
<proteinExistence type="inferred from homology"/>
<evidence type="ECO:0000256" key="4">
    <source>
        <dbReference type="ARBA" id="ARBA00011738"/>
    </source>
</evidence>
<evidence type="ECO:0000256" key="5">
    <source>
        <dbReference type="ARBA" id="ARBA00022490"/>
    </source>
</evidence>
<feature type="modified residue" description="N6-(pyridoxal phosphate)lysine" evidence="10 11">
    <location>
        <position position="230"/>
    </location>
</feature>
<name>A0A1V4CWY4_9ACTN</name>
<dbReference type="UniPathway" id="UPA00288">
    <property type="reaction ID" value="UER01023"/>
</dbReference>
<evidence type="ECO:0000256" key="6">
    <source>
        <dbReference type="ARBA" id="ARBA00022563"/>
    </source>
</evidence>
<dbReference type="GO" id="GO:0004372">
    <property type="term" value="F:glycine hydroxymethyltransferase activity"/>
    <property type="evidence" value="ECO:0007669"/>
    <property type="project" value="UniProtKB-UniRule"/>
</dbReference>
<protein>
    <recommendedName>
        <fullName evidence="10">Serine hydroxymethyltransferase</fullName>
        <shortName evidence="10">SHMT</shortName>
        <shortName evidence="10">Serine methylase</shortName>
        <ecNumber evidence="10">2.1.2.1</ecNumber>
    </recommendedName>
</protein>
<keyword evidence="8 10" id="KW-0663">Pyridoxal phosphate</keyword>
<dbReference type="GO" id="GO:0030170">
    <property type="term" value="F:pyridoxal phosphate binding"/>
    <property type="evidence" value="ECO:0007669"/>
    <property type="project" value="UniProtKB-UniRule"/>
</dbReference>
<evidence type="ECO:0000256" key="7">
    <source>
        <dbReference type="ARBA" id="ARBA00022679"/>
    </source>
</evidence>
<sequence length="426" mass="45415">MSLLNSSLHELDPDVAAAVDAELHRQQSTLEMIASENFAPSAVMEAQGSVLTNKYAEGYPGRRYYGGCEHVDVVEQIAIDRVKELFGAEAANVQPHSGAQANAAAMFALLSPGDTILGLNLAHGGHLTHGMKINFSGKLYNVVPYHVDAETGVVDMDEVERLAKEHRPKLVIAGWSAYPRQLDFAAFRRIADEVGAYLMVDMAHFAGLVAAGLHPSPVPHAHVVTTTTHKTLGGPRGGVILSTADLAKKINSAVFPGQQGGPLEHVVAAKAVSFKVAASSAFKERQERTLEGARILAERLTEADVREVGVSVLSGGTDVHLVLVDLRDSALDGRQAEDRLHEVGITVNRNAIPNDPRPPMVTSGLRIGTPALATRGFTTEDFREVADVIAETLKAPSPFGAADAEALKARVTALADKHPLYAHLSK</sequence>
<evidence type="ECO:0000256" key="9">
    <source>
        <dbReference type="ARBA" id="ARBA00054606"/>
    </source>
</evidence>
<dbReference type="RefSeq" id="WP_046090264.1">
    <property type="nucleotide sequence ID" value="NZ_LAKD02000102.1"/>
</dbReference>
<dbReference type="AlphaFoldDB" id="A0A1V4CWY4"/>
<comment type="caution">
    <text evidence="13">The sequence shown here is derived from an EMBL/GenBank/DDBJ whole genome shotgun (WGS) entry which is preliminary data.</text>
</comment>
<dbReference type="Gene3D" id="3.90.1150.10">
    <property type="entry name" value="Aspartate Aminotransferase, domain 1"/>
    <property type="match status" value="1"/>
</dbReference>
<feature type="site" description="Plays an important role in substrate specificity" evidence="10">
    <location>
        <position position="229"/>
    </location>
</feature>
<dbReference type="PANTHER" id="PTHR11680:SF35">
    <property type="entry name" value="SERINE HYDROXYMETHYLTRANSFERASE 1"/>
    <property type="match status" value="1"/>
</dbReference>
<accession>A0A1V4CWY4</accession>
<dbReference type="InterPro" id="IPR049943">
    <property type="entry name" value="Ser_HO-MeTrfase-like"/>
</dbReference>
<dbReference type="PROSITE" id="PS00096">
    <property type="entry name" value="SHMT"/>
    <property type="match status" value="1"/>
</dbReference>
<comment type="pathway">
    <text evidence="10">One-carbon metabolism; tetrahydrofolate interconversion.</text>
</comment>
<comment type="caution">
    <text evidence="10">Lacks conserved residue(s) required for the propagation of feature annotation.</text>
</comment>
<dbReference type="FunFam" id="3.40.640.10:FF:000001">
    <property type="entry name" value="Serine hydroxymethyltransferase"/>
    <property type="match status" value="1"/>
</dbReference>
<dbReference type="GO" id="GO:0005829">
    <property type="term" value="C:cytosol"/>
    <property type="evidence" value="ECO:0007669"/>
    <property type="project" value="TreeGrafter"/>
</dbReference>
<evidence type="ECO:0000313" key="14">
    <source>
        <dbReference type="Proteomes" id="UP000033615"/>
    </source>
</evidence>
<dbReference type="InterPro" id="IPR039429">
    <property type="entry name" value="SHMT-like_dom"/>
</dbReference>
<dbReference type="CDD" id="cd00378">
    <property type="entry name" value="SHMT"/>
    <property type="match status" value="1"/>
</dbReference>
<evidence type="ECO:0000259" key="12">
    <source>
        <dbReference type="Pfam" id="PF00464"/>
    </source>
</evidence>
<keyword evidence="14" id="KW-1185">Reference proteome</keyword>
<dbReference type="InterPro" id="IPR001085">
    <property type="entry name" value="Ser_HO-MeTrfase"/>
</dbReference>
<dbReference type="PIRSF" id="PIRSF000412">
    <property type="entry name" value="SHMT"/>
    <property type="match status" value="1"/>
</dbReference>
<comment type="subunit">
    <text evidence="4 10">Homodimer.</text>
</comment>
<keyword evidence="7 10" id="KW-0808">Transferase</keyword>
<evidence type="ECO:0000256" key="1">
    <source>
        <dbReference type="ARBA" id="ARBA00001933"/>
    </source>
</evidence>
<dbReference type="Pfam" id="PF00464">
    <property type="entry name" value="SHMT"/>
    <property type="match status" value="1"/>
</dbReference>
<dbReference type="GO" id="GO:0019264">
    <property type="term" value="P:glycine biosynthetic process from serine"/>
    <property type="evidence" value="ECO:0007669"/>
    <property type="project" value="UniProtKB-UniRule"/>
</dbReference>
<dbReference type="OrthoDB" id="9803846at2"/>
<feature type="binding site" evidence="10">
    <location>
        <position position="121"/>
    </location>
    <ligand>
        <name>(6S)-5,6,7,8-tetrahydrofolate</name>
        <dbReference type="ChEBI" id="CHEBI:57453"/>
    </ligand>
</feature>
<feature type="binding site" evidence="10">
    <location>
        <begin position="125"/>
        <end position="127"/>
    </location>
    <ligand>
        <name>(6S)-5,6,7,8-tetrahydrofolate</name>
        <dbReference type="ChEBI" id="CHEBI:57453"/>
    </ligand>
</feature>
<dbReference type="PANTHER" id="PTHR11680">
    <property type="entry name" value="SERINE HYDROXYMETHYLTRANSFERASE"/>
    <property type="match status" value="1"/>
</dbReference>
<evidence type="ECO:0000256" key="2">
    <source>
        <dbReference type="ARBA" id="ARBA00004496"/>
    </source>
</evidence>
<dbReference type="InterPro" id="IPR019798">
    <property type="entry name" value="Ser_HO-MeTrfase_PLP_BS"/>
</dbReference>
<comment type="function">
    <text evidence="9">Catalyzes the reversible interconversion of serine and glycine with tetrahydrofolate (THF) serving as the one-carbon carrier. This reaction serves as the major source of one-carbon groups required for the biosynthesis of purines, thymidylate, methionine, and other important biomolecules. Also exhibits THF-independent aldolase activity toward beta-hydroxyamino acids, producing glycine and aldehydes, via a retro-aldol mechanism. Thus, is able to catalyze the cleavage of L-allo-threonine.</text>
</comment>
<dbReference type="GO" id="GO:0035999">
    <property type="term" value="P:tetrahydrofolate interconversion"/>
    <property type="evidence" value="ECO:0007669"/>
    <property type="project" value="UniProtKB-UniRule"/>
</dbReference>
<dbReference type="UniPathway" id="UPA00193"/>
<dbReference type="EC" id="2.1.2.1" evidence="10"/>
<evidence type="ECO:0000313" key="13">
    <source>
        <dbReference type="EMBL" id="OPF72576.1"/>
    </source>
</evidence>
<comment type="pathway">
    <text evidence="10">Amino-acid biosynthesis; glycine biosynthesis; glycine from L-serine: step 1/1.</text>
</comment>
<keyword evidence="5 10" id="KW-0963">Cytoplasm</keyword>
<evidence type="ECO:0000256" key="11">
    <source>
        <dbReference type="PIRSR" id="PIRSR000412-50"/>
    </source>
</evidence>
<feature type="domain" description="Serine hydroxymethyltransferase-like" evidence="12">
    <location>
        <begin position="8"/>
        <end position="389"/>
    </location>
</feature>
<dbReference type="SUPFAM" id="SSF53383">
    <property type="entry name" value="PLP-dependent transferases"/>
    <property type="match status" value="1"/>
</dbReference>
<comment type="cofactor">
    <cofactor evidence="1 10 11">
        <name>pyridoxal 5'-phosphate</name>
        <dbReference type="ChEBI" id="CHEBI:597326"/>
    </cofactor>
</comment>
<comment type="catalytic activity">
    <reaction evidence="10">
        <text>(6R)-5,10-methylene-5,6,7,8-tetrahydrofolate + glycine + H2O = (6S)-5,6,7,8-tetrahydrofolate + L-serine</text>
        <dbReference type="Rhea" id="RHEA:15481"/>
        <dbReference type="ChEBI" id="CHEBI:15377"/>
        <dbReference type="ChEBI" id="CHEBI:15636"/>
        <dbReference type="ChEBI" id="CHEBI:33384"/>
        <dbReference type="ChEBI" id="CHEBI:57305"/>
        <dbReference type="ChEBI" id="CHEBI:57453"/>
        <dbReference type="EC" id="2.1.2.1"/>
    </reaction>
</comment>
<dbReference type="Gene3D" id="3.40.640.10">
    <property type="entry name" value="Type I PLP-dependent aspartate aminotransferase-like (Major domain)"/>
    <property type="match status" value="1"/>
</dbReference>
<evidence type="ECO:0000256" key="10">
    <source>
        <dbReference type="HAMAP-Rule" id="MF_00051"/>
    </source>
</evidence>
<reference evidence="13" key="1">
    <citation type="submission" date="2016-12" db="EMBL/GenBank/DDBJ databases">
        <title>Genome sequence of Streptomyces antioxidans MUSC 164.</title>
        <authorList>
            <person name="Lee L.-H."/>
            <person name="Ser H.-L."/>
        </authorList>
    </citation>
    <scope>NUCLEOTIDE SEQUENCE [LARGE SCALE GENOMIC DNA]</scope>
    <source>
        <strain evidence="13">MUSC 164</strain>
    </source>
</reference>
<gene>
    <name evidence="10" type="primary">glyA</name>
    <name evidence="13" type="ORF">VT50_0230240</name>
</gene>
<dbReference type="GO" id="GO:0032259">
    <property type="term" value="P:methylation"/>
    <property type="evidence" value="ECO:0007669"/>
    <property type="project" value="UniProtKB-KW"/>
</dbReference>
<evidence type="ECO:0000256" key="8">
    <source>
        <dbReference type="ARBA" id="ARBA00022898"/>
    </source>
</evidence>
<keyword evidence="10" id="KW-0028">Amino-acid biosynthesis</keyword>
<dbReference type="GO" id="GO:0008168">
    <property type="term" value="F:methyltransferase activity"/>
    <property type="evidence" value="ECO:0007669"/>
    <property type="project" value="UniProtKB-KW"/>
</dbReference>
<dbReference type="EMBL" id="LAKD02000102">
    <property type="protein sequence ID" value="OPF72576.1"/>
    <property type="molecule type" value="Genomic_DNA"/>
</dbReference>
<evidence type="ECO:0000256" key="3">
    <source>
        <dbReference type="ARBA" id="ARBA00006376"/>
    </source>
</evidence>
<dbReference type="Proteomes" id="UP000033615">
    <property type="component" value="Unassembled WGS sequence"/>
</dbReference>
<keyword evidence="6 10" id="KW-0554">One-carbon metabolism</keyword>
<dbReference type="InterPro" id="IPR015421">
    <property type="entry name" value="PyrdxlP-dep_Trfase_major"/>
</dbReference>
<comment type="similarity">
    <text evidence="3 10">Belongs to the SHMT family.</text>
</comment>
<dbReference type="NCBIfam" id="NF000586">
    <property type="entry name" value="PRK00011.1"/>
    <property type="match status" value="1"/>
</dbReference>